<name>A0A1Y5U018_9RHOB</name>
<keyword evidence="3" id="KW-1185">Reference proteome</keyword>
<protein>
    <submittedName>
        <fullName evidence="2">T5orf172 domain protein</fullName>
    </submittedName>
</protein>
<evidence type="ECO:0000259" key="1">
    <source>
        <dbReference type="SMART" id="SM00974"/>
    </source>
</evidence>
<dbReference type="RefSeq" id="WP_085881111.1">
    <property type="nucleotide sequence ID" value="NZ_FWFZ01000056.1"/>
</dbReference>
<dbReference type="SMART" id="SM00974">
    <property type="entry name" value="T5orf172"/>
    <property type="match status" value="1"/>
</dbReference>
<organism evidence="2 3">
    <name type="scientific">Roseisalinus antarcticus</name>
    <dbReference type="NCBI Taxonomy" id="254357"/>
    <lineage>
        <taxon>Bacteria</taxon>
        <taxon>Pseudomonadati</taxon>
        <taxon>Pseudomonadota</taxon>
        <taxon>Alphaproteobacteria</taxon>
        <taxon>Rhodobacterales</taxon>
        <taxon>Roseobacteraceae</taxon>
        <taxon>Roseisalinus</taxon>
    </lineage>
</organism>
<sequence length="406" mass="45411">MSRKKVLTTSGIVSECSSRVAKSGSHAHSFAVRGKKYSFFLDDPLHPVIDGDMVRFSYQTRTLRGGSKRQYHAADLETLVIDAPAAAIAQSDETCIESDAGTIYIASNADMPGLLKIGYTTREIGTRIAELSAATGVPNPFKLEWTMPVERSAKEIEGFVHSSLRSKQAGKEFFRLSLEAAQDACQSAYLAIHPEGAKRLNEGLAERAAEIARARETRDARLLAWNAKQDEMKRQKAWKQSDDGRWRLQKSTHWLIEDFDPSVARGQTPFHLRLFGRRNPDFLELKISFGSEWVTHGNDREQVTQWRISAFGWRHGEPCSEEQLRADTWSAALKKAMELAAGHPARNRRITVTVPNTNLRHPRRDAGSETPVSSEFITEALDRMELVPEAENGACAPADWQLPLGR</sequence>
<gene>
    <name evidence="2" type="ORF">ROA7023_04429</name>
</gene>
<evidence type="ECO:0000313" key="2">
    <source>
        <dbReference type="EMBL" id="SLN77530.1"/>
    </source>
</evidence>
<dbReference type="AlphaFoldDB" id="A0A1Y5U018"/>
<reference evidence="2 3" key="1">
    <citation type="submission" date="2017-03" db="EMBL/GenBank/DDBJ databases">
        <authorList>
            <person name="Afonso C.L."/>
            <person name="Miller P.J."/>
            <person name="Scott M.A."/>
            <person name="Spackman E."/>
            <person name="Goraichik I."/>
            <person name="Dimitrov K.M."/>
            <person name="Suarez D.L."/>
            <person name="Swayne D.E."/>
        </authorList>
    </citation>
    <scope>NUCLEOTIDE SEQUENCE [LARGE SCALE GENOMIC DNA]</scope>
    <source>
        <strain evidence="2 3">CECT 7023</strain>
    </source>
</reference>
<dbReference type="EMBL" id="FWFZ01000056">
    <property type="protein sequence ID" value="SLN77530.1"/>
    <property type="molecule type" value="Genomic_DNA"/>
</dbReference>
<dbReference type="Pfam" id="PF10544">
    <property type="entry name" value="T5orf172"/>
    <property type="match status" value="1"/>
</dbReference>
<evidence type="ECO:0000313" key="3">
    <source>
        <dbReference type="Proteomes" id="UP000193900"/>
    </source>
</evidence>
<proteinExistence type="predicted"/>
<feature type="domain" description="Bacteriophage T5 Orf172 DNA-binding" evidence="1">
    <location>
        <begin position="109"/>
        <end position="188"/>
    </location>
</feature>
<dbReference type="InterPro" id="IPR018306">
    <property type="entry name" value="Phage_T5_Orf172_DNA-bd"/>
</dbReference>
<dbReference type="Proteomes" id="UP000193900">
    <property type="component" value="Unassembled WGS sequence"/>
</dbReference>
<dbReference type="OrthoDB" id="9811665at2"/>
<accession>A0A1Y5U018</accession>